<feature type="non-terminal residue" evidence="2">
    <location>
        <position position="1"/>
    </location>
</feature>
<dbReference type="EMBL" id="CAJOBI010091849">
    <property type="protein sequence ID" value="CAF4546105.1"/>
    <property type="molecule type" value="Genomic_DNA"/>
</dbReference>
<gene>
    <name evidence="2" type="ORF">SMN809_LOCUS36830</name>
</gene>
<evidence type="ECO:0000313" key="2">
    <source>
        <dbReference type="EMBL" id="CAF4546105.1"/>
    </source>
</evidence>
<dbReference type="Proteomes" id="UP000676336">
    <property type="component" value="Unassembled WGS sequence"/>
</dbReference>
<proteinExistence type="predicted"/>
<dbReference type="AlphaFoldDB" id="A0A8S2Y8N2"/>
<comment type="caution">
    <text evidence="2">The sequence shown here is derived from an EMBL/GenBank/DDBJ whole genome shotgun (WGS) entry which is preliminary data.</text>
</comment>
<reference evidence="2" key="1">
    <citation type="submission" date="2021-02" db="EMBL/GenBank/DDBJ databases">
        <authorList>
            <person name="Nowell W R."/>
        </authorList>
    </citation>
    <scope>NUCLEOTIDE SEQUENCE</scope>
</reference>
<accession>A0A8S2Y8N2</accession>
<feature type="compositionally biased region" description="Polar residues" evidence="1">
    <location>
        <begin position="20"/>
        <end position="30"/>
    </location>
</feature>
<evidence type="ECO:0000313" key="3">
    <source>
        <dbReference type="Proteomes" id="UP000676336"/>
    </source>
</evidence>
<protein>
    <submittedName>
        <fullName evidence="2">Uncharacterized protein</fullName>
    </submittedName>
</protein>
<organism evidence="2 3">
    <name type="scientific">Rotaria magnacalcarata</name>
    <dbReference type="NCBI Taxonomy" id="392030"/>
    <lineage>
        <taxon>Eukaryota</taxon>
        <taxon>Metazoa</taxon>
        <taxon>Spiralia</taxon>
        <taxon>Gnathifera</taxon>
        <taxon>Rotifera</taxon>
        <taxon>Eurotatoria</taxon>
        <taxon>Bdelloidea</taxon>
        <taxon>Philodinida</taxon>
        <taxon>Philodinidae</taxon>
        <taxon>Rotaria</taxon>
    </lineage>
</organism>
<sequence length="30" mass="3332">IIDGYRDGSNQTSDEDSVESIKTSEQETNN</sequence>
<evidence type="ECO:0000256" key="1">
    <source>
        <dbReference type="SAM" id="MobiDB-lite"/>
    </source>
</evidence>
<feature type="region of interest" description="Disordered" evidence="1">
    <location>
        <begin position="1"/>
        <end position="30"/>
    </location>
</feature>
<name>A0A8S2Y8N2_9BILA</name>